<sequence length="102" mass="11801">MLEKLQKFNGLKTEYFESAMDEEINEIEISSAEMDSDIQDFEVRFTTLLHNCRIKNSSDSIHNGNNTEKNEASANVVIKLPEIPLPVFSEKNDDWSLFKIQF</sequence>
<organism evidence="1 2">
    <name type="scientific">Nephila pilipes</name>
    <name type="common">Giant wood spider</name>
    <name type="synonym">Nephila maculata</name>
    <dbReference type="NCBI Taxonomy" id="299642"/>
    <lineage>
        <taxon>Eukaryota</taxon>
        <taxon>Metazoa</taxon>
        <taxon>Ecdysozoa</taxon>
        <taxon>Arthropoda</taxon>
        <taxon>Chelicerata</taxon>
        <taxon>Arachnida</taxon>
        <taxon>Araneae</taxon>
        <taxon>Araneomorphae</taxon>
        <taxon>Entelegynae</taxon>
        <taxon>Araneoidea</taxon>
        <taxon>Nephilidae</taxon>
        <taxon>Nephila</taxon>
    </lineage>
</organism>
<accession>A0A8X6J0C4</accession>
<reference evidence="1" key="1">
    <citation type="submission" date="2020-08" db="EMBL/GenBank/DDBJ databases">
        <title>Multicomponent nature underlies the extraordinary mechanical properties of spider dragline silk.</title>
        <authorList>
            <person name="Kono N."/>
            <person name="Nakamura H."/>
            <person name="Mori M."/>
            <person name="Yoshida Y."/>
            <person name="Ohtoshi R."/>
            <person name="Malay A.D."/>
            <person name="Moran D.A.P."/>
            <person name="Tomita M."/>
            <person name="Numata K."/>
            <person name="Arakawa K."/>
        </authorList>
    </citation>
    <scope>NUCLEOTIDE SEQUENCE</scope>
</reference>
<dbReference type="OrthoDB" id="7444419at2759"/>
<gene>
    <name evidence="1" type="ORF">NPIL_364881</name>
</gene>
<proteinExistence type="predicted"/>
<dbReference type="AlphaFoldDB" id="A0A8X6J0C4"/>
<keyword evidence="2" id="KW-1185">Reference proteome</keyword>
<protein>
    <submittedName>
        <fullName evidence="1">Uncharacterized protein</fullName>
    </submittedName>
</protein>
<name>A0A8X6J0C4_NEPPI</name>
<comment type="caution">
    <text evidence="1">The sequence shown here is derived from an EMBL/GenBank/DDBJ whole genome shotgun (WGS) entry which is preliminary data.</text>
</comment>
<dbReference type="Proteomes" id="UP000887013">
    <property type="component" value="Unassembled WGS sequence"/>
</dbReference>
<evidence type="ECO:0000313" key="2">
    <source>
        <dbReference type="Proteomes" id="UP000887013"/>
    </source>
</evidence>
<dbReference type="EMBL" id="BMAW01094602">
    <property type="protein sequence ID" value="GFS66373.1"/>
    <property type="molecule type" value="Genomic_DNA"/>
</dbReference>
<evidence type="ECO:0000313" key="1">
    <source>
        <dbReference type="EMBL" id="GFS66373.1"/>
    </source>
</evidence>